<dbReference type="PANTHER" id="PTHR47784:SF5">
    <property type="entry name" value="STEROL UPTAKE CONTROL PROTEIN 2"/>
    <property type="match status" value="1"/>
</dbReference>
<dbReference type="PANTHER" id="PTHR47784">
    <property type="entry name" value="STEROL UPTAKE CONTROL PROTEIN 2"/>
    <property type="match status" value="1"/>
</dbReference>
<proteinExistence type="predicted"/>
<dbReference type="AlphaFoldDB" id="A0A8H4N8F3"/>
<protein>
    <recommendedName>
        <fullName evidence="4">C6 zinc finger domain-containing protein</fullName>
    </recommendedName>
</protein>
<dbReference type="EMBL" id="WWBZ02000001">
    <property type="protein sequence ID" value="KAF4312955.1"/>
    <property type="molecule type" value="Genomic_DNA"/>
</dbReference>
<dbReference type="OrthoDB" id="3546279at2759"/>
<sequence>MHLFHHYVSTDGLWLARERRQEDLWRTVIPDLAFTHDALMHGLLALSGLHLAHIHPESKRDYTTQSARHQDIALSRLRNGLFNITQQNIHERFILAYIVMIMTFYSIGNPLDEDHHLTTQELGQSLFLGQGIMNLISAPENWHWVKTGPLAMTLNNPIRHEAVSHPTGVFVERLDHLSSSLIMHLAGSPSATRARSSCMLAVDALRRAYCVILSAGREDPAAIWSWPTAMPSDFRDFVCANHPVALVILGYFAALVQCLRDRWYLSSWSEKVFAALEETLDEEWRSWLDFPKAYHMEDLEASIKEYQERRQGETTSDLPPSWEDDGCTRSGD</sequence>
<evidence type="ECO:0000313" key="3">
    <source>
        <dbReference type="Proteomes" id="UP000572817"/>
    </source>
</evidence>
<dbReference type="GO" id="GO:0001228">
    <property type="term" value="F:DNA-binding transcription activator activity, RNA polymerase II-specific"/>
    <property type="evidence" value="ECO:0007669"/>
    <property type="project" value="TreeGrafter"/>
</dbReference>
<dbReference type="Proteomes" id="UP000572817">
    <property type="component" value="Unassembled WGS sequence"/>
</dbReference>
<evidence type="ECO:0008006" key="4">
    <source>
        <dbReference type="Google" id="ProtNLM"/>
    </source>
</evidence>
<accession>A0A8H4N8F3</accession>
<gene>
    <name evidence="2" type="ORF">GTA08_BOTSDO00362</name>
</gene>
<name>A0A8H4N8F3_9PEZI</name>
<evidence type="ECO:0000313" key="2">
    <source>
        <dbReference type="EMBL" id="KAF4312955.1"/>
    </source>
</evidence>
<feature type="region of interest" description="Disordered" evidence="1">
    <location>
        <begin position="307"/>
        <end position="332"/>
    </location>
</feature>
<evidence type="ECO:0000256" key="1">
    <source>
        <dbReference type="SAM" id="MobiDB-lite"/>
    </source>
</evidence>
<dbReference type="InterPro" id="IPR053157">
    <property type="entry name" value="Sterol_Uptake_Regulator"/>
</dbReference>
<comment type="caution">
    <text evidence="2">The sequence shown here is derived from an EMBL/GenBank/DDBJ whole genome shotgun (WGS) entry which is preliminary data.</text>
</comment>
<organism evidence="2 3">
    <name type="scientific">Botryosphaeria dothidea</name>
    <dbReference type="NCBI Taxonomy" id="55169"/>
    <lineage>
        <taxon>Eukaryota</taxon>
        <taxon>Fungi</taxon>
        <taxon>Dikarya</taxon>
        <taxon>Ascomycota</taxon>
        <taxon>Pezizomycotina</taxon>
        <taxon>Dothideomycetes</taxon>
        <taxon>Dothideomycetes incertae sedis</taxon>
        <taxon>Botryosphaeriales</taxon>
        <taxon>Botryosphaeriaceae</taxon>
        <taxon>Botryosphaeria</taxon>
    </lineage>
</organism>
<keyword evidence="3" id="KW-1185">Reference proteome</keyword>
<dbReference type="Pfam" id="PF11951">
    <property type="entry name" value="Fungal_trans_2"/>
    <property type="match status" value="1"/>
</dbReference>
<reference evidence="2" key="1">
    <citation type="submission" date="2020-04" db="EMBL/GenBank/DDBJ databases">
        <title>Genome Assembly and Annotation of Botryosphaeria dothidea sdau 11-99, a Latent Pathogen of Apple Fruit Ring Rot in China.</title>
        <authorList>
            <person name="Yu C."/>
            <person name="Diao Y."/>
            <person name="Lu Q."/>
            <person name="Zhao J."/>
            <person name="Cui S."/>
            <person name="Peng C."/>
            <person name="He B."/>
            <person name="Liu H."/>
        </authorList>
    </citation>
    <scope>NUCLEOTIDE SEQUENCE [LARGE SCALE GENOMIC DNA]</scope>
    <source>
        <strain evidence="2">Sdau11-99</strain>
    </source>
</reference>
<dbReference type="InterPro" id="IPR021858">
    <property type="entry name" value="Fun_TF"/>
</dbReference>